<accession>A0A2T9X7Z6</accession>
<dbReference type="GO" id="GO:0005829">
    <property type="term" value="C:cytosol"/>
    <property type="evidence" value="ECO:0007669"/>
    <property type="project" value="TreeGrafter"/>
</dbReference>
<name>A0A2T9X7Z6_9CREN</name>
<organism evidence="5 6">
    <name type="scientific">Acidianus hospitalis</name>
    <dbReference type="NCBI Taxonomy" id="563177"/>
    <lineage>
        <taxon>Archaea</taxon>
        <taxon>Thermoproteota</taxon>
        <taxon>Thermoprotei</taxon>
        <taxon>Sulfolobales</taxon>
        <taxon>Sulfolobaceae</taxon>
        <taxon>Acidianus</taxon>
    </lineage>
</organism>
<dbReference type="GO" id="GO:0009164">
    <property type="term" value="P:nucleoside catabolic process"/>
    <property type="evidence" value="ECO:0007669"/>
    <property type="project" value="UniProtKB-ARBA"/>
</dbReference>
<dbReference type="EMBL" id="QEFD01000119">
    <property type="protein sequence ID" value="PVU76218.1"/>
    <property type="molecule type" value="Genomic_DNA"/>
</dbReference>
<dbReference type="PANTHER" id="PTHR43691">
    <property type="entry name" value="URIDINE PHOSPHORYLASE"/>
    <property type="match status" value="1"/>
</dbReference>
<protein>
    <recommendedName>
        <fullName evidence="4">Nucleoside phosphorylase domain-containing protein</fullName>
    </recommendedName>
</protein>
<comment type="caution">
    <text evidence="5">The sequence shown here is derived from an EMBL/GenBank/DDBJ whole genome shotgun (WGS) entry which is preliminary data.</text>
</comment>
<dbReference type="AlphaFoldDB" id="A0A2T9X7Z6"/>
<evidence type="ECO:0000259" key="4">
    <source>
        <dbReference type="Pfam" id="PF01048"/>
    </source>
</evidence>
<dbReference type="InterPro" id="IPR018016">
    <property type="entry name" value="Nucleoside_phosphorylase_CS"/>
</dbReference>
<feature type="domain" description="Nucleoside phosphorylase" evidence="4">
    <location>
        <begin position="18"/>
        <end position="199"/>
    </location>
</feature>
<keyword evidence="3" id="KW-0808">Transferase</keyword>
<dbReference type="PANTHER" id="PTHR43691:SF11">
    <property type="entry name" value="FI09636P-RELATED"/>
    <property type="match status" value="1"/>
</dbReference>
<evidence type="ECO:0000313" key="6">
    <source>
        <dbReference type="Proteomes" id="UP000245638"/>
    </source>
</evidence>
<comment type="similarity">
    <text evidence="1">Belongs to the PNP/UDP phosphorylase family.</text>
</comment>
<dbReference type="InterPro" id="IPR000845">
    <property type="entry name" value="Nucleoside_phosphorylase_d"/>
</dbReference>
<dbReference type="PROSITE" id="PS01232">
    <property type="entry name" value="PNP_UDP_1"/>
    <property type="match status" value="1"/>
</dbReference>
<dbReference type="GO" id="GO:0016763">
    <property type="term" value="F:pentosyltransferase activity"/>
    <property type="evidence" value="ECO:0007669"/>
    <property type="project" value="InterPro"/>
</dbReference>
<keyword evidence="2" id="KW-0328">Glycosyltransferase</keyword>
<dbReference type="InterPro" id="IPR035994">
    <property type="entry name" value="Nucleoside_phosphorylase_sf"/>
</dbReference>
<sequence length="219" mass="24830">MLVLERKVPEKCVIVEEPEVAEIISSFINVKEEIRKRGFLIFIGERKGKEIVISTHGVGGPSTSLIINELVGNGAKLILRYGTAGSLNEKIKVGSYFIPIGVTHHDKSSLYQIIREDIMPALSPDLELAYKLYYFLKSQGLEVNYGTLFQSDDFYSESHLKFDDAVDMESGTIFLLSKIHGIRSASLLIIANYKGKWINYEEIYRRDSEKVLDFLINFV</sequence>
<dbReference type="Proteomes" id="UP000245638">
    <property type="component" value="Unassembled WGS sequence"/>
</dbReference>
<dbReference type="SUPFAM" id="SSF53167">
    <property type="entry name" value="Purine and uridine phosphorylases"/>
    <property type="match status" value="1"/>
</dbReference>
<evidence type="ECO:0000313" key="5">
    <source>
        <dbReference type="EMBL" id="PVU76218.1"/>
    </source>
</evidence>
<dbReference type="Pfam" id="PF01048">
    <property type="entry name" value="PNP_UDP_1"/>
    <property type="match status" value="1"/>
</dbReference>
<evidence type="ECO:0000256" key="3">
    <source>
        <dbReference type="ARBA" id="ARBA00022679"/>
    </source>
</evidence>
<evidence type="ECO:0000256" key="1">
    <source>
        <dbReference type="ARBA" id="ARBA00010456"/>
    </source>
</evidence>
<gene>
    <name evidence="5" type="ORF">DDW13_03835</name>
</gene>
<evidence type="ECO:0000256" key="2">
    <source>
        <dbReference type="ARBA" id="ARBA00022676"/>
    </source>
</evidence>
<dbReference type="Gene3D" id="3.40.50.1580">
    <property type="entry name" value="Nucleoside phosphorylase domain"/>
    <property type="match status" value="1"/>
</dbReference>
<reference evidence="5 6" key="1">
    <citation type="journal article" date="2015" name="Appl. Environ. Microbiol.">
        <title>Nanoarchaeota, Their Sulfolobales Host, and Nanoarchaeota Virus Distribution across Yellowstone National Park Hot Springs.</title>
        <authorList>
            <person name="Munson-McGee J.H."/>
            <person name="Field E.K."/>
            <person name="Bateson M."/>
            <person name="Rooney C."/>
            <person name="Stepanauskas R."/>
            <person name="Young M.J."/>
        </authorList>
    </citation>
    <scope>NUCLEOTIDE SEQUENCE [LARGE SCALE GENOMIC DNA]</scope>
    <source>
        <strain evidence="5">SCGC AC-742_N10</strain>
    </source>
</reference>
<proteinExistence type="inferred from homology"/>